<protein>
    <submittedName>
        <fullName evidence="2">Recombinase RecT</fullName>
    </submittedName>
</protein>
<keyword evidence="3" id="KW-1185">Reference proteome</keyword>
<dbReference type="RefSeq" id="WP_308456520.1">
    <property type="nucleotide sequence ID" value="NZ_JAJEQM010000010.1"/>
</dbReference>
<evidence type="ECO:0000256" key="1">
    <source>
        <dbReference type="SAM" id="MobiDB-lite"/>
    </source>
</evidence>
<feature type="compositionally biased region" description="Acidic residues" evidence="1">
    <location>
        <begin position="327"/>
        <end position="337"/>
    </location>
</feature>
<dbReference type="GO" id="GO:0003677">
    <property type="term" value="F:DNA binding"/>
    <property type="evidence" value="ECO:0007669"/>
    <property type="project" value="InterPro"/>
</dbReference>
<feature type="region of interest" description="Disordered" evidence="1">
    <location>
        <begin position="309"/>
        <end position="337"/>
    </location>
</feature>
<dbReference type="AlphaFoldDB" id="A0AAE3DZM7"/>
<dbReference type="GO" id="GO:0006259">
    <property type="term" value="P:DNA metabolic process"/>
    <property type="evidence" value="ECO:0007669"/>
    <property type="project" value="InterPro"/>
</dbReference>
<dbReference type="InterPro" id="IPR004590">
    <property type="entry name" value="ssDNA_annealing_RecT"/>
</dbReference>
<name>A0AAE3DZM7_9FIRM</name>
<evidence type="ECO:0000313" key="2">
    <source>
        <dbReference type="EMBL" id="MCC2210791.1"/>
    </source>
</evidence>
<dbReference type="Pfam" id="PF03837">
    <property type="entry name" value="RecT"/>
    <property type="match status" value="1"/>
</dbReference>
<accession>A0AAE3DZM7</accession>
<gene>
    <name evidence="2" type="ORF">LKE05_08310</name>
</gene>
<evidence type="ECO:0000313" key="3">
    <source>
        <dbReference type="Proteomes" id="UP001198242"/>
    </source>
</evidence>
<sequence>MASNMQKPKFSVAITTPAYKKLINNTLKDPQRANNFIANVSTVVANNPQLQECEASTILSAAFLADSLNLSMSPQLGYCYLVPYETALKDKYGKTMWMLDENGNHILDNNGKWKKHTVKKAQFQMGYKGYIQLAQRTGKYEKIVALPIKEGELISRNELEEEYNVCLIEDEYEREQARTIGYYAMIKTTDNFRKAIYWPIRKMMAHADRYSPAFSAEMYEKIQNGEVPEKDMWRYSSFWYKNFDEMAIKTMLRHIISKWGPVSIEMEKAIPADREESEFDYTYADSDNQILQQSELDMVGNTDDFKTIDEMDNREQTEQEQSGSEMTEQEAIDIDSI</sequence>
<comment type="caution">
    <text evidence="2">The sequence shown here is derived from an EMBL/GenBank/DDBJ whole genome shotgun (WGS) entry which is preliminary data.</text>
</comment>
<dbReference type="EMBL" id="JAJEQM010000010">
    <property type="protein sequence ID" value="MCC2210791.1"/>
    <property type="molecule type" value="Genomic_DNA"/>
</dbReference>
<organism evidence="2 3">
    <name type="scientific">Hominilimicola fabiformis</name>
    <dbReference type="NCBI Taxonomy" id="2885356"/>
    <lineage>
        <taxon>Bacteria</taxon>
        <taxon>Bacillati</taxon>
        <taxon>Bacillota</taxon>
        <taxon>Clostridia</taxon>
        <taxon>Eubacteriales</taxon>
        <taxon>Oscillospiraceae</taxon>
        <taxon>Hominilimicola</taxon>
    </lineage>
</organism>
<dbReference type="Proteomes" id="UP001198242">
    <property type="component" value="Unassembled WGS sequence"/>
</dbReference>
<reference evidence="2 3" key="1">
    <citation type="submission" date="2021-10" db="EMBL/GenBank/DDBJ databases">
        <title>Anaerobic single-cell dispensing facilitates the cultivation of human gut bacteria.</title>
        <authorList>
            <person name="Afrizal A."/>
        </authorList>
    </citation>
    <scope>NUCLEOTIDE SEQUENCE [LARGE SCALE GENOMIC DNA]</scope>
    <source>
        <strain evidence="2 3">CLA-AA-H232</strain>
    </source>
</reference>
<proteinExistence type="predicted"/>
<dbReference type="NCBIfam" id="TIGR00616">
    <property type="entry name" value="rect"/>
    <property type="match status" value="1"/>
</dbReference>
<dbReference type="InterPro" id="IPR018330">
    <property type="entry name" value="RecT_fam"/>
</dbReference>